<dbReference type="EMBL" id="LAZR01014631">
    <property type="protein sequence ID" value="KKM16635.1"/>
    <property type="molecule type" value="Genomic_DNA"/>
</dbReference>
<reference evidence="1" key="1">
    <citation type="journal article" date="2015" name="Nature">
        <title>Complex archaea that bridge the gap between prokaryotes and eukaryotes.</title>
        <authorList>
            <person name="Spang A."/>
            <person name="Saw J.H."/>
            <person name="Jorgensen S.L."/>
            <person name="Zaremba-Niedzwiedzka K."/>
            <person name="Martijn J."/>
            <person name="Lind A.E."/>
            <person name="van Eijk R."/>
            <person name="Schleper C."/>
            <person name="Guy L."/>
            <person name="Ettema T.J."/>
        </authorList>
    </citation>
    <scope>NUCLEOTIDE SEQUENCE</scope>
</reference>
<proteinExistence type="predicted"/>
<dbReference type="InterPro" id="IPR007546">
    <property type="entry name" value="DUF503"/>
</dbReference>
<dbReference type="AlphaFoldDB" id="A0A0F9KMV4"/>
<dbReference type="PANTHER" id="PTHR36441">
    <property type="entry name" value="HYPOTHETICAL CYTOSOLIC PROTEIN"/>
    <property type="match status" value="1"/>
</dbReference>
<organism evidence="1">
    <name type="scientific">marine sediment metagenome</name>
    <dbReference type="NCBI Taxonomy" id="412755"/>
    <lineage>
        <taxon>unclassified sequences</taxon>
        <taxon>metagenomes</taxon>
        <taxon>ecological metagenomes</taxon>
    </lineage>
</organism>
<dbReference type="PANTHER" id="PTHR36441:SF1">
    <property type="entry name" value="DUF503 DOMAIN-CONTAINING PROTEIN"/>
    <property type="match status" value="1"/>
</dbReference>
<accession>A0A0F9KMV4</accession>
<dbReference type="Gene3D" id="3.30.70.1120">
    <property type="entry name" value="TT1725-like"/>
    <property type="match status" value="1"/>
</dbReference>
<dbReference type="InterPro" id="IPR036746">
    <property type="entry name" value="TT1725-like_sf"/>
</dbReference>
<evidence type="ECO:0000313" key="1">
    <source>
        <dbReference type="EMBL" id="KKM16635.1"/>
    </source>
</evidence>
<dbReference type="SUPFAM" id="SSF103007">
    <property type="entry name" value="Hypothetical protein TT1725"/>
    <property type="match status" value="1"/>
</dbReference>
<comment type="caution">
    <text evidence="1">The sequence shown here is derived from an EMBL/GenBank/DDBJ whole genome shotgun (WGS) entry which is preliminary data.</text>
</comment>
<gene>
    <name evidence="1" type="ORF">LCGC14_1683840</name>
</gene>
<protein>
    <recommendedName>
        <fullName evidence="2">YlxP-like protein</fullName>
    </recommendedName>
</protein>
<dbReference type="Pfam" id="PF04456">
    <property type="entry name" value="DUF503"/>
    <property type="match status" value="1"/>
</dbReference>
<name>A0A0F9KMV4_9ZZZZ</name>
<evidence type="ECO:0008006" key="2">
    <source>
        <dbReference type="Google" id="ProtNLM"/>
    </source>
</evidence>
<sequence>MTVGLCRVWLRLPENHSLKEKRRVIKSLTARLHNKFNVAVAEVGDQDRWQMASLGITSVTTSESHAHQMMASVVAFIRNERLDAEIVDYHTEVMHALNERPFEG</sequence>